<dbReference type="Proteomes" id="UP000010366">
    <property type="component" value="Chromosome"/>
</dbReference>
<feature type="domain" description="Helicase C-terminal" evidence="6">
    <location>
        <begin position="335"/>
        <end position="483"/>
    </location>
</feature>
<evidence type="ECO:0000313" key="7">
    <source>
        <dbReference type="EMBL" id="AFY93435.1"/>
    </source>
</evidence>
<dbReference type="SMART" id="SM00490">
    <property type="entry name" value="HELICc"/>
    <property type="match status" value="1"/>
</dbReference>
<dbReference type="PANTHER" id="PTHR11274:SF0">
    <property type="entry name" value="GENERAL TRANSCRIPTION AND DNA REPAIR FACTOR IIH HELICASE SUBUNIT XPB"/>
    <property type="match status" value="1"/>
</dbReference>
<feature type="domain" description="Helicase ATP-binding" evidence="5">
    <location>
        <begin position="70"/>
        <end position="238"/>
    </location>
</feature>
<dbReference type="SUPFAM" id="SSF52540">
    <property type="entry name" value="P-loop containing nucleoside triphosphate hydrolases"/>
    <property type="match status" value="1"/>
</dbReference>
<evidence type="ECO:0000256" key="4">
    <source>
        <dbReference type="ARBA" id="ARBA00022840"/>
    </source>
</evidence>
<dbReference type="InterPro" id="IPR024012">
    <property type="entry name" value="Dnd_restrict_put"/>
</dbReference>
<name>K9UF35_CHAP6</name>
<evidence type="ECO:0000313" key="8">
    <source>
        <dbReference type="Proteomes" id="UP000010366"/>
    </source>
</evidence>
<dbReference type="KEGG" id="cmp:Cha6605_2363"/>
<gene>
    <name evidence="7" type="ORF">Cha6605_2363</name>
</gene>
<keyword evidence="4" id="KW-0067">ATP-binding</keyword>
<keyword evidence="2" id="KW-0378">Hydrolase</keyword>
<evidence type="ECO:0000256" key="1">
    <source>
        <dbReference type="ARBA" id="ARBA00022741"/>
    </source>
</evidence>
<dbReference type="GO" id="GO:0005524">
    <property type="term" value="F:ATP binding"/>
    <property type="evidence" value="ECO:0007669"/>
    <property type="project" value="UniProtKB-KW"/>
</dbReference>
<keyword evidence="1" id="KW-0547">Nucleotide-binding</keyword>
<keyword evidence="8" id="KW-1185">Reference proteome</keyword>
<proteinExistence type="predicted"/>
<evidence type="ECO:0000256" key="3">
    <source>
        <dbReference type="ARBA" id="ARBA00022806"/>
    </source>
</evidence>
<dbReference type="GO" id="GO:0003677">
    <property type="term" value="F:DNA binding"/>
    <property type="evidence" value="ECO:0007669"/>
    <property type="project" value="InterPro"/>
</dbReference>
<dbReference type="InterPro" id="IPR027417">
    <property type="entry name" value="P-loop_NTPase"/>
</dbReference>
<dbReference type="Pfam" id="PF00271">
    <property type="entry name" value="Helicase_C"/>
    <property type="match status" value="1"/>
</dbReference>
<dbReference type="NCBIfam" id="TIGR04095">
    <property type="entry name" value="dnd_restrict_1"/>
    <property type="match status" value="1"/>
</dbReference>
<dbReference type="Pfam" id="PF04851">
    <property type="entry name" value="ResIII"/>
    <property type="match status" value="1"/>
</dbReference>
<dbReference type="PANTHER" id="PTHR11274">
    <property type="entry name" value="RAD25/XP-B DNA REPAIR HELICASE"/>
    <property type="match status" value="1"/>
</dbReference>
<dbReference type="HOGENOM" id="CLU_024175_0_0_3"/>
<keyword evidence="3" id="KW-0347">Helicase</keyword>
<dbReference type="InterPro" id="IPR006935">
    <property type="entry name" value="Helicase/UvrB_N"/>
</dbReference>
<dbReference type="GO" id="GO:0004386">
    <property type="term" value="F:helicase activity"/>
    <property type="evidence" value="ECO:0007669"/>
    <property type="project" value="UniProtKB-KW"/>
</dbReference>
<dbReference type="STRING" id="1173020.Cha6605_2363"/>
<dbReference type="PROSITE" id="PS51194">
    <property type="entry name" value="HELICASE_CTER"/>
    <property type="match status" value="1"/>
</dbReference>
<dbReference type="PATRIC" id="fig|1173020.3.peg.2687"/>
<dbReference type="AlphaFoldDB" id="K9UF35"/>
<reference evidence="7 8" key="1">
    <citation type="submission" date="2012-05" db="EMBL/GenBank/DDBJ databases">
        <title>Finished chromosome of genome of Chamaesiphon sp. PCC 6605.</title>
        <authorList>
            <consortium name="US DOE Joint Genome Institute"/>
            <person name="Gugger M."/>
            <person name="Coursin T."/>
            <person name="Rippka R."/>
            <person name="Tandeau De Marsac N."/>
            <person name="Huntemann M."/>
            <person name="Wei C.-L."/>
            <person name="Han J."/>
            <person name="Detter J.C."/>
            <person name="Han C."/>
            <person name="Tapia R."/>
            <person name="Chen A."/>
            <person name="Kyrpides N."/>
            <person name="Mavromatis K."/>
            <person name="Markowitz V."/>
            <person name="Szeto E."/>
            <person name="Ivanova N."/>
            <person name="Pagani I."/>
            <person name="Pati A."/>
            <person name="Goodwin L."/>
            <person name="Nordberg H.P."/>
            <person name="Cantor M.N."/>
            <person name="Hua S.X."/>
            <person name="Woyke T."/>
            <person name="Kerfeld C.A."/>
        </authorList>
    </citation>
    <scope>NUCLEOTIDE SEQUENCE [LARGE SCALE GENOMIC DNA]</scope>
    <source>
        <strain evidence="8">ATCC 27169 / PCC 6605</strain>
    </source>
</reference>
<dbReference type="EMBL" id="CP003600">
    <property type="protein sequence ID" value="AFY93435.1"/>
    <property type="molecule type" value="Genomic_DNA"/>
</dbReference>
<evidence type="ECO:0000259" key="5">
    <source>
        <dbReference type="PROSITE" id="PS51192"/>
    </source>
</evidence>
<dbReference type="GO" id="GO:0016787">
    <property type="term" value="F:hydrolase activity"/>
    <property type="evidence" value="ECO:0007669"/>
    <property type="project" value="UniProtKB-KW"/>
</dbReference>
<evidence type="ECO:0000256" key="2">
    <source>
        <dbReference type="ARBA" id="ARBA00022801"/>
    </source>
</evidence>
<dbReference type="eggNOG" id="COG1061">
    <property type="taxonomic scope" value="Bacteria"/>
</dbReference>
<accession>K9UF35</accession>
<evidence type="ECO:0000259" key="6">
    <source>
        <dbReference type="PROSITE" id="PS51194"/>
    </source>
</evidence>
<dbReference type="InterPro" id="IPR050615">
    <property type="entry name" value="ATP-dep_DNA_Helicase"/>
</dbReference>
<dbReference type="InterPro" id="IPR001650">
    <property type="entry name" value="Helicase_C-like"/>
</dbReference>
<sequence length="511" mass="57311">MVSIDSNNIYRVTKVAADRKLTMVAELNSINRLVAVAEAQIRYQIEPVPPGCPQLPVGLKLRSYQQQAISNWFKNQGRGTLKMATGSGKTITALAIAHQLYQQIGLQVLIVICPFRHLVNQWGRECEKFNLDPVLACESIHKWQGKFSYQLARIHTGQQKFLTIVTTNETLITAGFQSQLKYLPDRTLIIGDEVHNLGAKKRESSLPRNVGLRLALSATPERHYDESGTQNLLEYFGDILQPEFTLKDAIEQGALVHYLYYPILVELTPDESDRYLQLSRAIARKLIYNSQNRVPSYNEFDTPDLTPLLMQRARLIGAAANKLVALKTLMQDRLDTSHTLFYCGDGSSDMSAPLSASSTQQLAAVTQLLGKELGYRVNTYTAATSLPDREQLRQQFESGALQGLVAIRCLDEGIDIPAIKHAVILASSTNPRQFIQRRGRILRPDVGKDRATLYDMVVLPPELDRDTLAIERNLLKKELLRLIEFADLADNSAAARTQLLALQKRYGLLDI</sequence>
<organism evidence="7 8">
    <name type="scientific">Chamaesiphon minutus (strain ATCC 27169 / PCC 6605)</name>
    <dbReference type="NCBI Taxonomy" id="1173020"/>
    <lineage>
        <taxon>Bacteria</taxon>
        <taxon>Bacillati</taxon>
        <taxon>Cyanobacteriota</taxon>
        <taxon>Cyanophyceae</taxon>
        <taxon>Gomontiellales</taxon>
        <taxon>Chamaesiphonaceae</taxon>
        <taxon>Chamaesiphon</taxon>
    </lineage>
</organism>
<dbReference type="InterPro" id="IPR014001">
    <property type="entry name" value="Helicase_ATP-bd"/>
</dbReference>
<dbReference type="Gene3D" id="3.40.50.300">
    <property type="entry name" value="P-loop containing nucleotide triphosphate hydrolases"/>
    <property type="match status" value="2"/>
</dbReference>
<dbReference type="CDD" id="cd17926">
    <property type="entry name" value="DEXHc_RE"/>
    <property type="match status" value="1"/>
</dbReference>
<protein>
    <submittedName>
        <fullName evidence="7">DNA phosphorothioation system restriction enzyme</fullName>
    </submittedName>
</protein>
<dbReference type="SMART" id="SM00487">
    <property type="entry name" value="DEXDc"/>
    <property type="match status" value="1"/>
</dbReference>
<dbReference type="PROSITE" id="PS51192">
    <property type="entry name" value="HELICASE_ATP_BIND_1"/>
    <property type="match status" value="1"/>
</dbReference>